<evidence type="ECO:0008006" key="4">
    <source>
        <dbReference type="Google" id="ProtNLM"/>
    </source>
</evidence>
<protein>
    <recommendedName>
        <fullName evidence="4">SMODS-associating 2TM beta-strand rich effector domain-containing protein</fullName>
    </recommendedName>
</protein>
<comment type="caution">
    <text evidence="2">The sequence shown here is derived from an EMBL/GenBank/DDBJ whole genome shotgun (WGS) entry which is preliminary data.</text>
</comment>
<proteinExistence type="predicted"/>
<dbReference type="OrthoDB" id="6400860at2"/>
<dbReference type="EMBL" id="JPQU01000018">
    <property type="protein sequence ID" value="KFE57475.1"/>
    <property type="molecule type" value="Genomic_DNA"/>
</dbReference>
<evidence type="ECO:0000313" key="3">
    <source>
        <dbReference type="Proteomes" id="UP000028631"/>
    </source>
</evidence>
<feature type="transmembrane region" description="Helical" evidence="1">
    <location>
        <begin position="12"/>
        <end position="33"/>
    </location>
</feature>
<sequence length="171" mass="19521">MHNDKQPGNFDTLGSDILATTIGGIILAIFFFATREKLFPLPNITGQWYLEQHTITTGYNPFKGMILRYVVILIREGNRIEGSGELIYEDSSTGKRSYQEKNRRRSIVTGYIEKNYFSKDRIQLHVVEDGFGRVSSHFYELTVEKNEFLSGTFSSMVADSTGNARCQRTPF</sequence>
<keyword evidence="1" id="KW-0472">Membrane</keyword>
<accession>A0A085VPW2</accession>
<name>A0A085VPW2_PSESX</name>
<reference evidence="2 3" key="1">
    <citation type="submission" date="2014-07" db="EMBL/GenBank/DDBJ databases">
        <title>Draft Genome Sequences of Environmental Pseudomonas syringae strains.</title>
        <authorList>
            <person name="Baltrus D.A."/>
            <person name="Berge O."/>
            <person name="Morris C."/>
        </authorList>
    </citation>
    <scope>NUCLEOTIDE SEQUENCE [LARGE SCALE GENOMIC DNA]</scope>
    <source>
        <strain evidence="2 3">GAW0119</strain>
    </source>
</reference>
<keyword evidence="1" id="KW-0812">Transmembrane</keyword>
<dbReference type="Proteomes" id="UP000028631">
    <property type="component" value="Unassembled WGS sequence"/>
</dbReference>
<gene>
    <name evidence="2" type="ORF">IV01_03915</name>
</gene>
<dbReference type="PATRIC" id="fig|317.175.peg.831"/>
<organism evidence="2 3">
    <name type="scientific">Pseudomonas syringae</name>
    <dbReference type="NCBI Taxonomy" id="317"/>
    <lineage>
        <taxon>Bacteria</taxon>
        <taxon>Pseudomonadati</taxon>
        <taxon>Pseudomonadota</taxon>
        <taxon>Gammaproteobacteria</taxon>
        <taxon>Pseudomonadales</taxon>
        <taxon>Pseudomonadaceae</taxon>
        <taxon>Pseudomonas</taxon>
    </lineage>
</organism>
<dbReference type="AlphaFoldDB" id="A0A085VPW2"/>
<evidence type="ECO:0000256" key="1">
    <source>
        <dbReference type="SAM" id="Phobius"/>
    </source>
</evidence>
<keyword evidence="1" id="KW-1133">Transmembrane helix</keyword>
<evidence type="ECO:0000313" key="2">
    <source>
        <dbReference type="EMBL" id="KFE57475.1"/>
    </source>
</evidence>
<keyword evidence="3" id="KW-1185">Reference proteome</keyword>